<name>A0A7U2I166_PHANO</name>
<organism evidence="1 2">
    <name type="scientific">Phaeosphaeria nodorum (strain SN15 / ATCC MYA-4574 / FGSC 10173)</name>
    <name type="common">Glume blotch fungus</name>
    <name type="synonym">Parastagonospora nodorum</name>
    <dbReference type="NCBI Taxonomy" id="321614"/>
    <lineage>
        <taxon>Eukaryota</taxon>
        <taxon>Fungi</taxon>
        <taxon>Dikarya</taxon>
        <taxon>Ascomycota</taxon>
        <taxon>Pezizomycotina</taxon>
        <taxon>Dothideomycetes</taxon>
        <taxon>Pleosporomycetidae</taxon>
        <taxon>Pleosporales</taxon>
        <taxon>Pleosporineae</taxon>
        <taxon>Phaeosphaeriaceae</taxon>
        <taxon>Parastagonospora</taxon>
    </lineage>
</organism>
<protein>
    <submittedName>
        <fullName evidence="1">Uncharacterized protein</fullName>
    </submittedName>
</protein>
<keyword evidence="2" id="KW-1185">Reference proteome</keyword>
<reference evidence="2" key="1">
    <citation type="journal article" date="2021" name="BMC Genomics">
        <title>Chromosome-level genome assembly and manually-curated proteome of model necrotroph Parastagonospora nodorum Sn15 reveals a genome-wide trove of candidate effector homologs, and redundancy of virulence-related functions within an accessory chromosome.</title>
        <authorList>
            <person name="Bertazzoni S."/>
            <person name="Jones D.A.B."/>
            <person name="Phan H.T."/>
            <person name="Tan K.-C."/>
            <person name="Hane J.K."/>
        </authorList>
    </citation>
    <scope>NUCLEOTIDE SEQUENCE [LARGE SCALE GENOMIC DNA]</scope>
    <source>
        <strain evidence="2">SN15 / ATCC MYA-4574 / FGSC 10173)</strain>
    </source>
</reference>
<dbReference type="AlphaFoldDB" id="A0A7U2I166"/>
<proteinExistence type="predicted"/>
<evidence type="ECO:0000313" key="1">
    <source>
        <dbReference type="EMBL" id="QRC95592.1"/>
    </source>
</evidence>
<accession>A0A7U2I166</accession>
<dbReference type="Proteomes" id="UP000663193">
    <property type="component" value="Chromosome 5"/>
</dbReference>
<dbReference type="EMBL" id="CP069027">
    <property type="protein sequence ID" value="QRC95592.1"/>
    <property type="molecule type" value="Genomic_DNA"/>
</dbReference>
<gene>
    <name evidence="1" type="ORF">JI435_407570</name>
</gene>
<dbReference type="VEuPathDB" id="FungiDB:JI435_407570"/>
<evidence type="ECO:0000313" key="2">
    <source>
        <dbReference type="Proteomes" id="UP000663193"/>
    </source>
</evidence>
<sequence>MDTDKRWCTLRGTGEPCVHPWWRRIAYRKVWLQEDPLREPVPRAGSNCCKQIEKERPTAQISTHLQA</sequence>